<dbReference type="InterPro" id="IPR039926">
    <property type="entry name" value="Egg_app_1"/>
</dbReference>
<dbReference type="RefSeq" id="XP_044318296.1">
    <property type="nucleotide sequence ID" value="XM_044462361.1"/>
</dbReference>
<dbReference type="PANTHER" id="PTHR33333:SF4">
    <property type="match status" value="1"/>
</dbReference>
<reference evidence="3" key="1">
    <citation type="submission" date="2018-08" db="EMBL/GenBank/DDBJ databases">
        <authorList>
            <person name="Rossello M."/>
        </authorList>
    </citation>
    <scope>NUCLEOTIDE SEQUENCE [LARGE SCALE GENOMIC DNA]</scope>
    <source>
        <strain evidence="3">cv. Chinese Spring</strain>
    </source>
</reference>
<dbReference type="KEGG" id="taes:123039050"/>
<dbReference type="STRING" id="4565.A0A3B5XWF9"/>
<dbReference type="OrthoDB" id="688320at2759"/>
<dbReference type="Gramene" id="TraesROB_scaffold_091224_01G000200.1">
    <property type="protein sequence ID" value="TraesROB_scaffold_091224_01G000200.1"/>
    <property type="gene ID" value="TraesROB_scaffold_091224_01G000200"/>
</dbReference>
<keyword evidence="2" id="KW-0472">Membrane</keyword>
<evidence type="ECO:0000256" key="1">
    <source>
        <dbReference type="SAM" id="MobiDB-lite"/>
    </source>
</evidence>
<dbReference type="Gramene" id="TraesKAR1A01G0072700.1">
    <property type="protein sequence ID" value="cds.TraesKAR1A01G0072700.1"/>
    <property type="gene ID" value="TraesKAR1A01G0072700"/>
</dbReference>
<dbReference type="Proteomes" id="UP000019116">
    <property type="component" value="Chromosome 1A"/>
</dbReference>
<keyword evidence="4" id="KW-1185">Reference proteome</keyword>
<sequence>MCESASLLAAAGDQDGHHHQGVTKAAEMDTGGLLDHSPAALGPSPLPTPPPPLVFYQDDYRYYYDDDSCLQEDQEGDDGAYQLLQDEEEDVAATSSLAARLRELVRQKLAEVNASSAVVAGLGLVGSAVGAYFLWPAAAAAATAATMAAPGAAGFLISRVAFEANSKLYFKILRTAGAAAAAAAFAV</sequence>
<feature type="transmembrane region" description="Helical" evidence="2">
    <location>
        <begin position="141"/>
        <end position="162"/>
    </location>
</feature>
<feature type="transmembrane region" description="Helical" evidence="2">
    <location>
        <begin position="112"/>
        <end position="135"/>
    </location>
</feature>
<dbReference type="EnsemblPlants" id="TraesCS1A02G106700.1">
    <property type="protein sequence ID" value="TraesCS1A02G106700.1.cds1"/>
    <property type="gene ID" value="TraesCS1A02G106700"/>
</dbReference>
<name>A0A3B5XWF9_WHEAT</name>
<protein>
    <submittedName>
        <fullName evidence="3">Uncharacterized protein</fullName>
    </submittedName>
</protein>
<evidence type="ECO:0000256" key="2">
    <source>
        <dbReference type="SAM" id="Phobius"/>
    </source>
</evidence>
<dbReference type="PANTHER" id="PTHR33333">
    <property type="entry name" value="ERYTHROCYTE MEMBRANE PROTEIN 1-LIKE"/>
    <property type="match status" value="1"/>
</dbReference>
<dbReference type="OMA" id="GAYCRRF"/>
<gene>
    <name evidence="3" type="primary">LOC123039050</name>
</gene>
<dbReference type="Gramene" id="TraesCS1A02G106700.1">
    <property type="protein sequence ID" value="TraesCS1A02G106700.1.cds1"/>
    <property type="gene ID" value="TraesCS1A02G106700"/>
</dbReference>
<dbReference type="Gramene" id="TraesWEE_scaffold_108010_01G000200.1">
    <property type="protein sequence ID" value="TraesWEE_scaffold_108010_01G000200.1"/>
    <property type="gene ID" value="TraesWEE_scaffold_108010_01G000200"/>
</dbReference>
<evidence type="ECO:0000313" key="3">
    <source>
        <dbReference type="EnsemblPlants" id="TraesCS1A02G106700.1.cds1"/>
    </source>
</evidence>
<keyword evidence="2" id="KW-0812">Transmembrane</keyword>
<dbReference type="Gramene" id="TraesRN1A0100289900.1">
    <property type="protein sequence ID" value="TraesRN1A0100289900.1"/>
    <property type="gene ID" value="TraesRN1A0100289900"/>
</dbReference>
<dbReference type="Gramene" id="TraesCAD_scaffold_095252_01G000200.1">
    <property type="protein sequence ID" value="TraesCAD_scaffold_095252_01G000200.1"/>
    <property type="gene ID" value="TraesCAD_scaffold_095252_01G000200"/>
</dbReference>
<dbReference type="GeneID" id="123039050"/>
<dbReference type="AlphaFoldDB" id="A0A3B5XWF9"/>
<proteinExistence type="predicted"/>
<keyword evidence="2" id="KW-1133">Transmembrane helix</keyword>
<evidence type="ECO:0000313" key="4">
    <source>
        <dbReference type="Proteomes" id="UP000019116"/>
    </source>
</evidence>
<dbReference type="Gramene" id="TraesPARA_EIv1.0_0077470.1">
    <property type="protein sequence ID" value="TraesPARA_EIv1.0_0077470.1.CDS1"/>
    <property type="gene ID" value="TraesPARA_EIv1.0_0077470"/>
</dbReference>
<reference evidence="3" key="2">
    <citation type="submission" date="2018-10" db="UniProtKB">
        <authorList>
            <consortium name="EnsemblPlants"/>
        </authorList>
    </citation>
    <scope>IDENTIFICATION</scope>
</reference>
<dbReference type="Gramene" id="TraesCS1A03G0258600.1">
    <property type="protein sequence ID" value="TraesCS1A03G0258600.1.CDS1"/>
    <property type="gene ID" value="TraesCS1A03G0258600"/>
</dbReference>
<accession>A0A3B5XWF9</accession>
<dbReference type="Gramene" id="TraesRN1D0100264500.1">
    <property type="protein sequence ID" value="TraesRN1D0100264500.1"/>
    <property type="gene ID" value="TraesRN1D0100264500"/>
</dbReference>
<organism evidence="3">
    <name type="scientific">Triticum aestivum</name>
    <name type="common">Wheat</name>
    <dbReference type="NCBI Taxonomy" id="4565"/>
    <lineage>
        <taxon>Eukaryota</taxon>
        <taxon>Viridiplantae</taxon>
        <taxon>Streptophyta</taxon>
        <taxon>Embryophyta</taxon>
        <taxon>Tracheophyta</taxon>
        <taxon>Spermatophyta</taxon>
        <taxon>Magnoliopsida</taxon>
        <taxon>Liliopsida</taxon>
        <taxon>Poales</taxon>
        <taxon>Poaceae</taxon>
        <taxon>BOP clade</taxon>
        <taxon>Pooideae</taxon>
        <taxon>Triticodae</taxon>
        <taxon>Triticeae</taxon>
        <taxon>Triticinae</taxon>
        <taxon>Triticum</taxon>
    </lineage>
</organism>
<feature type="region of interest" description="Disordered" evidence="1">
    <location>
        <begin position="1"/>
        <end position="25"/>
    </location>
</feature>
<dbReference type="Gramene" id="TraesCLE_scaffold_082383_01G000200.1">
    <property type="protein sequence ID" value="TraesCLE_scaffold_082383_01G000200.1"/>
    <property type="gene ID" value="TraesCLE_scaffold_082383_01G000200"/>
</dbReference>